<comment type="caution">
    <text evidence="1">The sequence shown here is derived from an EMBL/GenBank/DDBJ whole genome shotgun (WGS) entry which is preliminary data.</text>
</comment>
<gene>
    <name evidence="1" type="ORF">LKE05_06075</name>
</gene>
<accession>A0AAE3DYI6</accession>
<proteinExistence type="predicted"/>
<reference evidence="1 2" key="1">
    <citation type="submission" date="2021-10" db="EMBL/GenBank/DDBJ databases">
        <title>Anaerobic single-cell dispensing facilitates the cultivation of human gut bacteria.</title>
        <authorList>
            <person name="Afrizal A."/>
        </authorList>
    </citation>
    <scope>NUCLEOTIDE SEQUENCE [LARGE SCALE GENOMIC DNA]</scope>
    <source>
        <strain evidence="1 2">CLA-AA-H232</strain>
    </source>
</reference>
<keyword evidence="2" id="KW-1185">Reference proteome</keyword>
<dbReference type="Proteomes" id="UP001198242">
    <property type="component" value="Unassembled WGS sequence"/>
</dbReference>
<organism evidence="1 2">
    <name type="scientific">Hominilimicola fabiformis</name>
    <dbReference type="NCBI Taxonomy" id="2885356"/>
    <lineage>
        <taxon>Bacteria</taxon>
        <taxon>Bacillati</taxon>
        <taxon>Bacillota</taxon>
        <taxon>Clostridia</taxon>
        <taxon>Eubacteriales</taxon>
        <taxon>Oscillospiraceae</taxon>
        <taxon>Hominilimicola</taxon>
    </lineage>
</organism>
<name>A0AAE3DYI6_9FIRM</name>
<sequence length="511" mass="55485">MAKAKYFTQNNEKVYPISHTKAVYDGNGKVLEDRLTEDETAISSLQTDVKGKADKTDVDNKLSSNGAISDTTVAFTEASARENIVSNEKSSTLFGKVQKWFSDLKKVAFTGSYNDLIDTPSNATSDTDGFMSKEDKSTVDSLNSTFLDKSSARYSFFNLLKWNSSNNKIVEIDNRSTPVYYGGNEIVNFGDLPDSVNEQYDGLMLSTDKIKLDGIAENANNYIHPTTSGNKHIPSGGSSGQILKWSANGTAIWGTEKTYSNATTSSSGLMSASDKTDLDACVETLSADASMFLSSIKSPAPAEFEFVETLSLSNLTLTGDVAFSDTGLFNGYASLTEITSGLNDIFQKNIDNGFDFVYYMVHNTSSKRFEFSATDPLYISSSQGGKWYYDGNEIATKSDIPSTSDFLKTSGGTLSGNVTIKNNTNYGTKLNFGDGDYVHIAEVYDDAMELKGSNIHLGIETSKAVWLQSSNSSTTKYKVVGTSTGYNTKIHVATSQPSTMSVGDIWFKISS</sequence>
<evidence type="ECO:0000313" key="2">
    <source>
        <dbReference type="Proteomes" id="UP001198242"/>
    </source>
</evidence>
<dbReference type="EMBL" id="JAJEQM010000006">
    <property type="protein sequence ID" value="MCC2210358.1"/>
    <property type="molecule type" value="Genomic_DNA"/>
</dbReference>
<dbReference type="AlphaFoldDB" id="A0AAE3DYI6"/>
<protein>
    <submittedName>
        <fullName evidence="1">Uncharacterized protein</fullName>
    </submittedName>
</protein>
<evidence type="ECO:0000313" key="1">
    <source>
        <dbReference type="EMBL" id="MCC2210358.1"/>
    </source>
</evidence>
<dbReference type="RefSeq" id="WP_308456259.1">
    <property type="nucleotide sequence ID" value="NZ_JAJEQM010000006.1"/>
</dbReference>